<dbReference type="PROSITE" id="PS00028">
    <property type="entry name" value="ZINC_FINGER_C2H2_1"/>
    <property type="match status" value="1"/>
</dbReference>
<dbReference type="PANTHER" id="PTHR23110:SF82">
    <property type="entry name" value="PROTEIN TRAMTRACK, ALPHA ISOFORM"/>
    <property type="match status" value="1"/>
</dbReference>
<feature type="compositionally biased region" description="Low complexity" evidence="4">
    <location>
        <begin position="261"/>
        <end position="289"/>
    </location>
</feature>
<comment type="caution">
    <text evidence="7">The sequence shown here is derived from an EMBL/GenBank/DDBJ whole genome shotgun (WGS) entry which is preliminary data.</text>
</comment>
<dbReference type="PANTHER" id="PTHR23110">
    <property type="entry name" value="BTB DOMAIN TRANSCRIPTION FACTOR"/>
    <property type="match status" value="1"/>
</dbReference>
<dbReference type="EMBL" id="CAXAJV020001296">
    <property type="protein sequence ID" value="CAL7946972.1"/>
    <property type="molecule type" value="Genomic_DNA"/>
</dbReference>
<reference evidence="7 8" key="1">
    <citation type="submission" date="2024-08" db="EMBL/GenBank/DDBJ databases">
        <authorList>
            <person name="Will J Nash"/>
            <person name="Angela Man"/>
            <person name="Seanna McTaggart"/>
            <person name="Kendall Baker"/>
            <person name="Tom Barker"/>
            <person name="Leah Catchpole"/>
            <person name="Alex Durrant"/>
            <person name="Karim Gharbi"/>
            <person name="Naomi Irish"/>
            <person name="Gemy Kaithakottil"/>
            <person name="Debby Ku"/>
            <person name="Aaliyah Providence"/>
            <person name="Felix Shaw"/>
            <person name="David Swarbreck"/>
            <person name="Chris Watkins"/>
            <person name="Ann M. McCartney"/>
            <person name="Giulio Formenti"/>
            <person name="Alice Mouton"/>
            <person name="Noel Vella"/>
            <person name="Bjorn M von Reumont"/>
            <person name="Adriana Vella"/>
            <person name="Wilfried Haerty"/>
        </authorList>
    </citation>
    <scope>NUCLEOTIDE SEQUENCE [LARGE SCALE GENOMIC DNA]</scope>
</reference>
<feature type="domain" description="BTB" evidence="5">
    <location>
        <begin position="47"/>
        <end position="112"/>
    </location>
</feature>
<dbReference type="CDD" id="cd18315">
    <property type="entry name" value="BTB_POZ_BAB-like"/>
    <property type="match status" value="1"/>
</dbReference>
<dbReference type="PROSITE" id="PS50097">
    <property type="entry name" value="BTB"/>
    <property type="match status" value="1"/>
</dbReference>
<accession>A0ABP1P407</accession>
<keyword evidence="3" id="KW-0863">Zinc-finger</keyword>
<proteinExistence type="predicted"/>
<dbReference type="InterPro" id="IPR051095">
    <property type="entry name" value="Dros_DevTransReg"/>
</dbReference>
<feature type="compositionally biased region" description="Low complexity" evidence="4">
    <location>
        <begin position="371"/>
        <end position="413"/>
    </location>
</feature>
<name>A0ABP1P407_XYLVO</name>
<evidence type="ECO:0000313" key="7">
    <source>
        <dbReference type="EMBL" id="CAL7946972.1"/>
    </source>
</evidence>
<dbReference type="SMART" id="SM00225">
    <property type="entry name" value="BTB"/>
    <property type="match status" value="1"/>
</dbReference>
<feature type="domain" description="C2H2-type" evidence="6">
    <location>
        <begin position="537"/>
        <end position="565"/>
    </location>
</feature>
<feature type="compositionally biased region" description="Basic residues" evidence="4">
    <location>
        <begin position="194"/>
        <end position="203"/>
    </location>
</feature>
<organism evidence="7 8">
    <name type="scientific">Xylocopa violacea</name>
    <name type="common">Violet carpenter bee</name>
    <name type="synonym">Apis violacea</name>
    <dbReference type="NCBI Taxonomy" id="135666"/>
    <lineage>
        <taxon>Eukaryota</taxon>
        <taxon>Metazoa</taxon>
        <taxon>Ecdysozoa</taxon>
        <taxon>Arthropoda</taxon>
        <taxon>Hexapoda</taxon>
        <taxon>Insecta</taxon>
        <taxon>Pterygota</taxon>
        <taxon>Neoptera</taxon>
        <taxon>Endopterygota</taxon>
        <taxon>Hymenoptera</taxon>
        <taxon>Apocrita</taxon>
        <taxon>Aculeata</taxon>
        <taxon>Apoidea</taxon>
        <taxon>Anthophila</taxon>
        <taxon>Apidae</taxon>
        <taxon>Xylocopa</taxon>
        <taxon>Xylocopa</taxon>
    </lineage>
</organism>
<feature type="compositionally biased region" description="Low complexity" evidence="4">
    <location>
        <begin position="425"/>
        <end position="446"/>
    </location>
</feature>
<sequence length="578" mass="62619">MLADINGNLADLRSEAMASQRFCLRWNNHQSNLLSVFDQLLHDESFVDVTLAVEGQLLRAHKMVLSACSPYFQALFVGHPDKHPIVILKDVPYVDMRSLLDFMYRGEVSVDQDRLTAFLRVAESLRIKGLTEVNEDKCDLPSITSSLLGNQNTVPPPPPNLHRINQIGPHHHVSQKRMHHVSSHPLLGSALSAPKRKRGRPRKLSGSSDTPIGEISGQELQSCSGADLVQGSPEMMEMKMSIDFQSESSTGNTGRGGNGASAGSNNVSSNNVGNAATTGTSLAASSLSSSRKDEPTENGTDTPESLTPRVKREPEPTPSTSAQASDETFARPHSRQGSEGFKQEFSSGNVKSDGETWKEKGRNHGSSSNQSGTETSNSRSNTTSSSTTTTSAASSTASNSGTTTTTTSTRSSSVSPATGRNNAQNSGGSSSSSSPAPTTNSSSTSGHQIGTMSAPPGRQVPKRRMRRRATSHSQDPAEQLTEMSVRGLNLFRYASISEGVYQCTECAKLDIQKTFKNKYSFQRHAFLYHEGHQRKVFPCPVCGKEFSRPDKMKNHMKTVHDCFMPKDCVMPFGFFLSP</sequence>
<dbReference type="PROSITE" id="PS50157">
    <property type="entry name" value="ZINC_FINGER_C2H2_2"/>
    <property type="match status" value="1"/>
</dbReference>
<feature type="region of interest" description="Disordered" evidence="4">
    <location>
        <begin position="170"/>
        <end position="225"/>
    </location>
</feature>
<feature type="compositionally biased region" description="Basic residues" evidence="4">
    <location>
        <begin position="460"/>
        <end position="470"/>
    </location>
</feature>
<keyword evidence="2" id="KW-0539">Nucleus</keyword>
<feature type="compositionally biased region" description="Polar residues" evidence="4">
    <location>
        <begin position="414"/>
        <end position="424"/>
    </location>
</feature>
<dbReference type="Gene3D" id="3.30.710.10">
    <property type="entry name" value="Potassium Channel Kv1.1, Chain A"/>
    <property type="match status" value="1"/>
</dbReference>
<evidence type="ECO:0000259" key="5">
    <source>
        <dbReference type="PROSITE" id="PS50097"/>
    </source>
</evidence>
<dbReference type="InterPro" id="IPR036236">
    <property type="entry name" value="Znf_C2H2_sf"/>
</dbReference>
<dbReference type="SMART" id="SM00355">
    <property type="entry name" value="ZnF_C2H2"/>
    <property type="match status" value="2"/>
</dbReference>
<dbReference type="Proteomes" id="UP001642520">
    <property type="component" value="Unassembled WGS sequence"/>
</dbReference>
<dbReference type="SUPFAM" id="SSF57667">
    <property type="entry name" value="beta-beta-alpha zinc fingers"/>
    <property type="match status" value="1"/>
</dbReference>
<gene>
    <name evidence="7" type="ORF">XYLVIOL_LOCUS8087</name>
</gene>
<keyword evidence="8" id="KW-1185">Reference proteome</keyword>
<keyword evidence="3" id="KW-0862">Zinc</keyword>
<protein>
    <submittedName>
        <fullName evidence="7">Uncharacterized protein</fullName>
    </submittedName>
</protein>
<evidence type="ECO:0000256" key="4">
    <source>
        <dbReference type="SAM" id="MobiDB-lite"/>
    </source>
</evidence>
<evidence type="ECO:0000256" key="3">
    <source>
        <dbReference type="PROSITE-ProRule" id="PRU00042"/>
    </source>
</evidence>
<dbReference type="InterPro" id="IPR000210">
    <property type="entry name" value="BTB/POZ_dom"/>
</dbReference>
<evidence type="ECO:0000259" key="6">
    <source>
        <dbReference type="PROSITE" id="PS50157"/>
    </source>
</evidence>
<evidence type="ECO:0000256" key="1">
    <source>
        <dbReference type="ARBA" id="ARBA00004123"/>
    </source>
</evidence>
<dbReference type="InterPro" id="IPR011333">
    <property type="entry name" value="SKP1/BTB/POZ_sf"/>
</dbReference>
<dbReference type="Pfam" id="PF00651">
    <property type="entry name" value="BTB"/>
    <property type="match status" value="1"/>
</dbReference>
<dbReference type="Pfam" id="PF00096">
    <property type="entry name" value="zf-C2H2"/>
    <property type="match status" value="1"/>
</dbReference>
<evidence type="ECO:0000256" key="2">
    <source>
        <dbReference type="ARBA" id="ARBA00023242"/>
    </source>
</evidence>
<feature type="compositionally biased region" description="Basic residues" evidence="4">
    <location>
        <begin position="170"/>
        <end position="182"/>
    </location>
</feature>
<dbReference type="InterPro" id="IPR013087">
    <property type="entry name" value="Znf_C2H2_type"/>
</dbReference>
<comment type="subcellular location">
    <subcellularLocation>
        <location evidence="1">Nucleus</location>
    </subcellularLocation>
</comment>
<evidence type="ECO:0000313" key="8">
    <source>
        <dbReference type="Proteomes" id="UP001642520"/>
    </source>
</evidence>
<dbReference type="SUPFAM" id="SSF54695">
    <property type="entry name" value="POZ domain"/>
    <property type="match status" value="1"/>
</dbReference>
<feature type="compositionally biased region" description="Basic and acidic residues" evidence="4">
    <location>
        <begin position="352"/>
        <end position="362"/>
    </location>
</feature>
<feature type="region of interest" description="Disordered" evidence="4">
    <location>
        <begin position="245"/>
        <end position="481"/>
    </location>
</feature>
<dbReference type="Gene3D" id="3.30.160.60">
    <property type="entry name" value="Classic Zinc Finger"/>
    <property type="match status" value="1"/>
</dbReference>
<keyword evidence="3" id="KW-0479">Metal-binding</keyword>